<reference evidence="4" key="1">
    <citation type="submission" date="2016-10" db="EMBL/GenBank/DDBJ databases">
        <authorList>
            <person name="Varghese N."/>
            <person name="Submissions S."/>
        </authorList>
    </citation>
    <scope>NUCLEOTIDE SEQUENCE [LARGE SCALE GENOMIC DNA]</scope>
    <source>
        <strain evidence="4">DSM 44544</strain>
    </source>
</reference>
<dbReference type="STRING" id="208445.SAMN04489727_6948"/>
<feature type="chain" id="PRO_5039355218" evidence="2">
    <location>
        <begin position="21"/>
        <end position="291"/>
    </location>
</feature>
<gene>
    <name evidence="3" type="ORF">SAMN04489727_6948</name>
</gene>
<evidence type="ECO:0000256" key="1">
    <source>
        <dbReference type="SAM" id="MobiDB-lite"/>
    </source>
</evidence>
<feature type="compositionally biased region" description="Low complexity" evidence="1">
    <location>
        <begin position="153"/>
        <end position="190"/>
    </location>
</feature>
<dbReference type="Proteomes" id="UP000199622">
    <property type="component" value="Unassembled WGS sequence"/>
</dbReference>
<sequence length="291" mass="28344">MEFPSVRRVLAATAVSVALAATTATPSGAAQPVVLDSCAVTVHGEPGQLVSLKPAAVTPHLLSALAPLDPLNVLRPAFTGVWQALPPITLGSIGPADGLIPGSAVADAVLGALRPIPLLAPVIDALSPAVRAVLGANCGVTTKPGTPAPAPSSLPSRPSGGARPPAAGSTLTSTAPGTPAATGPTFTSPGLPEAVLGSQFPAGAGPGGIPGPGIPPDRVAYEYGPAAVPQVPAVDARMQGLGGQSTGSAEALPAAADGGVGRTVLLAGLLVTLVGTQLFRRWALKRGQQPG</sequence>
<evidence type="ECO:0000313" key="3">
    <source>
        <dbReference type="EMBL" id="SED22048.1"/>
    </source>
</evidence>
<feature type="region of interest" description="Disordered" evidence="1">
    <location>
        <begin position="140"/>
        <end position="215"/>
    </location>
</feature>
<name>A0A1H4YXG2_9PSEU</name>
<protein>
    <submittedName>
        <fullName evidence="3">Uncharacterized protein</fullName>
    </submittedName>
</protein>
<keyword evidence="4" id="KW-1185">Reference proteome</keyword>
<proteinExistence type="predicted"/>
<dbReference type="EMBL" id="FNSO01000004">
    <property type="protein sequence ID" value="SED22048.1"/>
    <property type="molecule type" value="Genomic_DNA"/>
</dbReference>
<dbReference type="OrthoDB" id="3691936at2"/>
<accession>A0A1H4YXG2</accession>
<evidence type="ECO:0000313" key="4">
    <source>
        <dbReference type="Proteomes" id="UP000199622"/>
    </source>
</evidence>
<feature type="signal peptide" evidence="2">
    <location>
        <begin position="1"/>
        <end position="20"/>
    </location>
</feature>
<dbReference type="AlphaFoldDB" id="A0A1H4YXG2"/>
<keyword evidence="2" id="KW-0732">Signal</keyword>
<dbReference type="RefSeq" id="WP_091315365.1">
    <property type="nucleotide sequence ID" value="NZ_FNSO01000004.1"/>
</dbReference>
<organism evidence="3 4">
    <name type="scientific">Amycolatopsis tolypomycina</name>
    <dbReference type="NCBI Taxonomy" id="208445"/>
    <lineage>
        <taxon>Bacteria</taxon>
        <taxon>Bacillati</taxon>
        <taxon>Actinomycetota</taxon>
        <taxon>Actinomycetes</taxon>
        <taxon>Pseudonocardiales</taxon>
        <taxon>Pseudonocardiaceae</taxon>
        <taxon>Amycolatopsis</taxon>
    </lineage>
</organism>
<evidence type="ECO:0000256" key="2">
    <source>
        <dbReference type="SAM" id="SignalP"/>
    </source>
</evidence>